<feature type="chain" id="PRO_5017623524" evidence="1">
    <location>
        <begin position="22"/>
        <end position="314"/>
    </location>
</feature>
<protein>
    <submittedName>
        <fullName evidence="3">Putative secreted protein (Por secretion system target)</fullName>
    </submittedName>
</protein>
<feature type="signal peptide" evidence="1">
    <location>
        <begin position="1"/>
        <end position="21"/>
    </location>
</feature>
<evidence type="ECO:0000313" key="3">
    <source>
        <dbReference type="EMBL" id="REE05510.1"/>
    </source>
</evidence>
<dbReference type="AlphaFoldDB" id="A0A3D9LFS0"/>
<keyword evidence="1" id="KW-0732">Signal</keyword>
<dbReference type="Proteomes" id="UP000256779">
    <property type="component" value="Unassembled WGS sequence"/>
</dbReference>
<proteinExistence type="predicted"/>
<evidence type="ECO:0000256" key="1">
    <source>
        <dbReference type="SAM" id="SignalP"/>
    </source>
</evidence>
<accession>A0A3D9LFS0</accession>
<dbReference type="Gene3D" id="2.60.40.4070">
    <property type="match status" value="1"/>
</dbReference>
<name>A0A3D9LFS0_MARFU</name>
<feature type="domain" description="FlgD/Vpr Ig-like" evidence="2">
    <location>
        <begin position="239"/>
        <end position="300"/>
    </location>
</feature>
<comment type="caution">
    <text evidence="3">The sequence shown here is derived from an EMBL/GenBank/DDBJ whole genome shotgun (WGS) entry which is preliminary data.</text>
</comment>
<gene>
    <name evidence="3" type="ORF">C7460_10125</name>
</gene>
<dbReference type="Pfam" id="PF13860">
    <property type="entry name" value="FlgD_ig"/>
    <property type="match status" value="1"/>
</dbReference>
<organism evidence="3 4">
    <name type="scientific">Marinoscillum furvescens DSM 4134</name>
    <dbReference type="NCBI Taxonomy" id="1122208"/>
    <lineage>
        <taxon>Bacteria</taxon>
        <taxon>Pseudomonadati</taxon>
        <taxon>Bacteroidota</taxon>
        <taxon>Cytophagia</taxon>
        <taxon>Cytophagales</taxon>
        <taxon>Reichenbachiellaceae</taxon>
        <taxon>Marinoscillum</taxon>
    </lineage>
</organism>
<dbReference type="Gene3D" id="2.60.120.1620">
    <property type="match status" value="1"/>
</dbReference>
<evidence type="ECO:0000259" key="2">
    <source>
        <dbReference type="Pfam" id="PF13860"/>
    </source>
</evidence>
<evidence type="ECO:0000313" key="4">
    <source>
        <dbReference type="Proteomes" id="UP000256779"/>
    </source>
</evidence>
<dbReference type="InterPro" id="IPR025965">
    <property type="entry name" value="FlgD/Vpr_Ig-like"/>
</dbReference>
<sequence length="314" mass="34667">MKKMKKVLLAIFVVGTTTVSAQKFEETQVNDSIWVTIMEAESYDPDLNVAGAEGFGFLEDNTLAGFSGDFYMAAPSDVAGQGNAEAAMANSPKMGYSIKFNQTGTHYVWVLASSADHSSDDSWHIGVNDSIRSQGMEYMGYRGVAKETDVWIWTRRVNDNSFARFDVAEVGIDTFQIYMREPNAKIDKIIITNHEDYIPYDSTNLQGGAETLYIEPVPLNAQTRGTAFGVYPNPLASAATISFELDYASPVNVVVYNMSGQAVKHLLNDKMTKGRHEITWDGSNNYGASLPNGAYIIQLEKGGVREFRRVAISR</sequence>
<dbReference type="EMBL" id="QREG01000001">
    <property type="protein sequence ID" value="REE05510.1"/>
    <property type="molecule type" value="Genomic_DNA"/>
</dbReference>
<reference evidence="3 4" key="1">
    <citation type="submission" date="2018-07" db="EMBL/GenBank/DDBJ databases">
        <title>Genomic Encyclopedia of Type Strains, Phase IV (KMG-IV): sequencing the most valuable type-strain genomes for metagenomic binning, comparative biology and taxonomic classification.</title>
        <authorList>
            <person name="Goeker M."/>
        </authorList>
    </citation>
    <scope>NUCLEOTIDE SEQUENCE [LARGE SCALE GENOMIC DNA]</scope>
    <source>
        <strain evidence="3 4">DSM 4134</strain>
    </source>
</reference>
<dbReference type="InterPro" id="IPR026444">
    <property type="entry name" value="Secre_tail"/>
</dbReference>
<dbReference type="NCBIfam" id="TIGR04183">
    <property type="entry name" value="Por_Secre_tail"/>
    <property type="match status" value="1"/>
</dbReference>
<keyword evidence="4" id="KW-1185">Reference proteome</keyword>